<evidence type="ECO:0000256" key="1">
    <source>
        <dbReference type="ARBA" id="ARBA00022448"/>
    </source>
</evidence>
<dbReference type="SUPFAM" id="SSF52540">
    <property type="entry name" value="P-loop containing nucleoside triphosphate hydrolases"/>
    <property type="match status" value="1"/>
</dbReference>
<keyword evidence="2" id="KW-0547">Nucleotide-binding</keyword>
<evidence type="ECO:0000256" key="2">
    <source>
        <dbReference type="ARBA" id="ARBA00022741"/>
    </source>
</evidence>
<dbReference type="PROSITE" id="PS00211">
    <property type="entry name" value="ABC_TRANSPORTER_1"/>
    <property type="match status" value="1"/>
</dbReference>
<dbReference type="Proteomes" id="UP001479933">
    <property type="component" value="Chromosome"/>
</dbReference>
<dbReference type="EMBL" id="CP136137">
    <property type="protein sequence ID" value="WYY09141.1"/>
    <property type="molecule type" value="Genomic_DNA"/>
</dbReference>
<dbReference type="Pfam" id="PF00005">
    <property type="entry name" value="ABC_tran"/>
    <property type="match status" value="1"/>
</dbReference>
<dbReference type="RefSeq" id="WP_084247318.1">
    <property type="nucleotide sequence ID" value="NZ_CP136137.1"/>
</dbReference>
<dbReference type="SMART" id="SM00382">
    <property type="entry name" value="AAA"/>
    <property type="match status" value="1"/>
</dbReference>
<evidence type="ECO:0000313" key="5">
    <source>
        <dbReference type="EMBL" id="WYY09141.1"/>
    </source>
</evidence>
<dbReference type="GO" id="GO:0005524">
    <property type="term" value="F:ATP binding"/>
    <property type="evidence" value="ECO:0007669"/>
    <property type="project" value="UniProtKB-KW"/>
</dbReference>
<dbReference type="PROSITE" id="PS50893">
    <property type="entry name" value="ABC_TRANSPORTER_2"/>
    <property type="match status" value="1"/>
</dbReference>
<reference evidence="5 6" key="1">
    <citation type="journal article" date="2023" name="Virus Evol.">
        <title>Computational host range prediction-The good, the bad, and the ugly.</title>
        <authorList>
            <person name="Howell A.A."/>
            <person name="Versoza C.J."/>
            <person name="Pfeifer S.P."/>
        </authorList>
    </citation>
    <scope>NUCLEOTIDE SEQUENCE [LARGE SCALE GENOMIC DNA]</scope>
    <source>
        <strain evidence="5 6">1610/1b</strain>
    </source>
</reference>
<name>A0ABZ2U6W7_9ACTN</name>
<evidence type="ECO:0000256" key="3">
    <source>
        <dbReference type="ARBA" id="ARBA00022840"/>
    </source>
</evidence>
<dbReference type="InterPro" id="IPR017871">
    <property type="entry name" value="ABC_transporter-like_CS"/>
</dbReference>
<evidence type="ECO:0000259" key="4">
    <source>
        <dbReference type="PROSITE" id="PS50893"/>
    </source>
</evidence>
<dbReference type="InterPro" id="IPR003593">
    <property type="entry name" value="AAA+_ATPase"/>
</dbReference>
<dbReference type="InterPro" id="IPR003439">
    <property type="entry name" value="ABC_transporter-like_ATP-bd"/>
</dbReference>
<keyword evidence="1" id="KW-0813">Transport</keyword>
<sequence length="270" mass="29685">MTQQQTAYTAAKTATDAPAFTIDGATIDYTPAGATTFSGVNNLSLTGRRGELLVLVGHSGCGKTTALNILGGLSAPTTGSVSVLGSTPQQARSQMGYMFARDALYPWRTARRNVELGMEIARVGKAERRDRAMDMLARVGLEHVADRYPWQLSQGMRQRVALARTWVMKPALILMDEPFSALDAQTRDVVRDEFLNVWSQERQTVVFVTHDLTEALTIADRVVAMRAGEVVVDLAVDLDRPRDTATLGESARYRAMLAELRDALNQEEEH</sequence>
<keyword evidence="6" id="KW-1185">Reference proteome</keyword>
<dbReference type="InterPro" id="IPR027417">
    <property type="entry name" value="P-loop_NTPase"/>
</dbReference>
<feature type="domain" description="ABC transporter" evidence="4">
    <location>
        <begin position="22"/>
        <end position="252"/>
    </location>
</feature>
<dbReference type="InterPro" id="IPR050166">
    <property type="entry name" value="ABC_transporter_ATP-bind"/>
</dbReference>
<keyword evidence="3 5" id="KW-0067">ATP-binding</keyword>
<dbReference type="CDD" id="cd03293">
    <property type="entry name" value="ABC_NrtD_SsuB_transporters"/>
    <property type="match status" value="1"/>
</dbReference>
<organism evidence="5 6">
    <name type="scientific">Gordonia hydrophobica</name>
    <dbReference type="NCBI Taxonomy" id="40516"/>
    <lineage>
        <taxon>Bacteria</taxon>
        <taxon>Bacillati</taxon>
        <taxon>Actinomycetota</taxon>
        <taxon>Actinomycetes</taxon>
        <taxon>Mycobacteriales</taxon>
        <taxon>Gordoniaceae</taxon>
        <taxon>Gordonia</taxon>
    </lineage>
</organism>
<protein>
    <submittedName>
        <fullName evidence="5">ABC transporter ATP-binding protein</fullName>
    </submittedName>
</protein>
<dbReference type="PANTHER" id="PTHR42788:SF13">
    <property type="entry name" value="ALIPHATIC SULFONATES IMPORT ATP-BINDING PROTEIN SSUB"/>
    <property type="match status" value="1"/>
</dbReference>
<proteinExistence type="predicted"/>
<dbReference type="Gene3D" id="3.40.50.300">
    <property type="entry name" value="P-loop containing nucleotide triphosphate hydrolases"/>
    <property type="match status" value="1"/>
</dbReference>
<accession>A0ABZ2U6W7</accession>
<dbReference type="PANTHER" id="PTHR42788">
    <property type="entry name" value="TAURINE IMPORT ATP-BINDING PROTEIN-RELATED"/>
    <property type="match status" value="1"/>
</dbReference>
<gene>
    <name evidence="5" type="ORF">RVF87_08830</name>
</gene>
<evidence type="ECO:0000313" key="6">
    <source>
        <dbReference type="Proteomes" id="UP001479933"/>
    </source>
</evidence>